<dbReference type="InterPro" id="IPR006694">
    <property type="entry name" value="Fatty_acid_hydroxylase"/>
</dbReference>
<keyword evidence="4 6" id="KW-0472">Membrane</keyword>
<organism evidence="8">
    <name type="scientific">Cystobacter ferrugineus</name>
    <dbReference type="NCBI Taxonomy" id="83449"/>
    <lineage>
        <taxon>Bacteria</taxon>
        <taxon>Pseudomonadati</taxon>
        <taxon>Myxococcota</taxon>
        <taxon>Myxococcia</taxon>
        <taxon>Myxococcales</taxon>
        <taxon>Cystobacterineae</taxon>
        <taxon>Archangiaceae</taxon>
        <taxon>Cystobacter</taxon>
    </lineage>
</organism>
<evidence type="ECO:0000256" key="6">
    <source>
        <dbReference type="SAM" id="Phobius"/>
    </source>
</evidence>
<dbReference type="Pfam" id="PF04116">
    <property type="entry name" value="FA_hydroxylase"/>
    <property type="match status" value="1"/>
</dbReference>
<dbReference type="GO" id="GO:0005506">
    <property type="term" value="F:iron ion binding"/>
    <property type="evidence" value="ECO:0007669"/>
    <property type="project" value="InterPro"/>
</dbReference>
<protein>
    <submittedName>
        <fullName evidence="8">Fatty acid hydroxylase</fullName>
    </submittedName>
</protein>
<feature type="transmembrane region" description="Helical" evidence="6">
    <location>
        <begin position="108"/>
        <end position="127"/>
    </location>
</feature>
<dbReference type="AlphaFoldDB" id="A0A3Q8I3W0"/>
<feature type="region of interest" description="Disordered" evidence="5">
    <location>
        <begin position="251"/>
        <end position="317"/>
    </location>
</feature>
<feature type="domain" description="Fatty acid hydroxylase" evidence="7">
    <location>
        <begin position="115"/>
        <end position="249"/>
    </location>
</feature>
<feature type="transmembrane region" description="Helical" evidence="6">
    <location>
        <begin position="183"/>
        <end position="203"/>
    </location>
</feature>
<proteinExistence type="predicted"/>
<comment type="subcellular location">
    <subcellularLocation>
        <location evidence="1">Membrane</location>
    </subcellularLocation>
</comment>
<dbReference type="GO" id="GO:0016020">
    <property type="term" value="C:membrane"/>
    <property type="evidence" value="ECO:0007669"/>
    <property type="project" value="UniProtKB-SubCell"/>
</dbReference>
<feature type="transmembrane region" description="Helical" evidence="6">
    <location>
        <begin position="21"/>
        <end position="44"/>
    </location>
</feature>
<evidence type="ECO:0000256" key="5">
    <source>
        <dbReference type="SAM" id="MobiDB-lite"/>
    </source>
</evidence>
<reference evidence="8" key="1">
    <citation type="journal article" date="2018" name="J. Ind. Microbiol. Biotechnol.">
        <title>Genome mining reveals uncommon alkylpyrones as type III PKS products from myxobacteria.</title>
        <authorList>
            <person name="Hug J.J."/>
            <person name="Panter F."/>
            <person name="Krug D."/>
            <person name="Muller R."/>
        </authorList>
    </citation>
    <scope>NUCLEOTIDE SEQUENCE</scope>
    <source>
        <strain evidence="8">MCy8071</strain>
    </source>
</reference>
<name>A0A3Q8I3W0_9BACT</name>
<dbReference type="GO" id="GO:0016491">
    <property type="term" value="F:oxidoreductase activity"/>
    <property type="evidence" value="ECO:0007669"/>
    <property type="project" value="InterPro"/>
</dbReference>
<evidence type="ECO:0000313" key="8">
    <source>
        <dbReference type="EMBL" id="AYM53565.1"/>
    </source>
</evidence>
<feature type="transmembrane region" description="Helical" evidence="6">
    <location>
        <begin position="71"/>
        <end position="96"/>
    </location>
</feature>
<evidence type="ECO:0000259" key="7">
    <source>
        <dbReference type="Pfam" id="PF04116"/>
    </source>
</evidence>
<accession>A0A3Q8I3W0</accession>
<dbReference type="InterPro" id="IPR050307">
    <property type="entry name" value="Sterol_Desaturase_Related"/>
</dbReference>
<evidence type="ECO:0000256" key="4">
    <source>
        <dbReference type="ARBA" id="ARBA00023136"/>
    </source>
</evidence>
<evidence type="ECO:0000256" key="3">
    <source>
        <dbReference type="ARBA" id="ARBA00022989"/>
    </source>
</evidence>
<keyword evidence="3 6" id="KW-1133">Transmembrane helix</keyword>
<feature type="compositionally biased region" description="Low complexity" evidence="5">
    <location>
        <begin position="256"/>
        <end position="274"/>
    </location>
</feature>
<dbReference type="PANTHER" id="PTHR11863">
    <property type="entry name" value="STEROL DESATURASE"/>
    <property type="match status" value="1"/>
</dbReference>
<dbReference type="EMBL" id="MH908905">
    <property type="protein sequence ID" value="AYM53565.1"/>
    <property type="molecule type" value="Genomic_DNA"/>
</dbReference>
<evidence type="ECO:0000256" key="1">
    <source>
        <dbReference type="ARBA" id="ARBA00004370"/>
    </source>
</evidence>
<dbReference type="GO" id="GO:0008610">
    <property type="term" value="P:lipid biosynthetic process"/>
    <property type="evidence" value="ECO:0007669"/>
    <property type="project" value="InterPro"/>
</dbReference>
<sequence length="317" mass="36578">MLLFLRRALMPILPPRSPIDVALGAFVLNLLRYVLFALPAFVFFHRRTPQRFLSRRLGPGPVSETQARREIFYSMISLAIFGLVGVCMYALAEAGLSRFYTDDRYGPVWFVLSIPVMLLVHDTYFYWTHRFMHWKPIFKRVHTVHHQSHDPSPLAAYAFHPLEAVIEAGIGPLILLTLPVHRGAFLIFLTIQLFINVIGHLGFELYPRGFLRSPVGRWFNTTTHHHQHHQRMKWNFGLYFNVWDRLLGTNHPQYESTSKPSPRQPRQSPPSRSRPSPRRPWRVGSPRARTERLSSCSPSVRPVHGMGAGRCRTASPC</sequence>
<evidence type="ECO:0000256" key="2">
    <source>
        <dbReference type="ARBA" id="ARBA00022692"/>
    </source>
</evidence>
<keyword evidence="2 6" id="KW-0812">Transmembrane</keyword>